<feature type="transmembrane region" description="Helical" evidence="8">
    <location>
        <begin position="154"/>
        <end position="174"/>
    </location>
</feature>
<feature type="region of interest" description="Disordered" evidence="7">
    <location>
        <begin position="1"/>
        <end position="34"/>
    </location>
</feature>
<feature type="transmembrane region" description="Helical" evidence="8">
    <location>
        <begin position="216"/>
        <end position="237"/>
    </location>
</feature>
<dbReference type="RefSeq" id="XP_022662791.1">
    <property type="nucleotide sequence ID" value="XM_022807056.1"/>
</dbReference>
<dbReference type="EnsemblMetazoa" id="XM_022807056">
    <property type="protein sequence ID" value="XP_022662791"/>
    <property type="gene ID" value="LOC111250982"/>
</dbReference>
<dbReference type="GO" id="GO:0005886">
    <property type="term" value="C:plasma membrane"/>
    <property type="evidence" value="ECO:0007669"/>
    <property type="project" value="TreeGrafter"/>
</dbReference>
<feature type="transmembrane region" description="Helical" evidence="8">
    <location>
        <begin position="340"/>
        <end position="364"/>
    </location>
</feature>
<evidence type="ECO:0000256" key="7">
    <source>
        <dbReference type="SAM" id="MobiDB-lite"/>
    </source>
</evidence>
<feature type="compositionally biased region" description="Polar residues" evidence="7">
    <location>
        <begin position="9"/>
        <end position="29"/>
    </location>
</feature>
<dbReference type="Pfam" id="PF01733">
    <property type="entry name" value="Nucleoside_tran"/>
    <property type="match status" value="2"/>
</dbReference>
<dbReference type="InterPro" id="IPR002259">
    <property type="entry name" value="Eqnu_transpt"/>
</dbReference>
<dbReference type="PIRSF" id="PIRSF016379">
    <property type="entry name" value="ENT"/>
    <property type="match status" value="1"/>
</dbReference>
<feature type="transmembrane region" description="Helical" evidence="8">
    <location>
        <begin position="121"/>
        <end position="142"/>
    </location>
</feature>
<dbReference type="KEGG" id="vde:111250982"/>
<dbReference type="Proteomes" id="UP000594260">
    <property type="component" value="Unplaced"/>
</dbReference>
<evidence type="ECO:0000256" key="1">
    <source>
        <dbReference type="ARBA" id="ARBA00004141"/>
    </source>
</evidence>
<dbReference type="PRINTS" id="PR01130">
    <property type="entry name" value="DERENTRNSPRT"/>
</dbReference>
<dbReference type="EnsemblMetazoa" id="XM_022807055">
    <property type="protein sequence ID" value="XP_022662790"/>
    <property type="gene ID" value="LOC111250982"/>
</dbReference>
<evidence type="ECO:0000313" key="9">
    <source>
        <dbReference type="EnsemblMetazoa" id="XP_022662791"/>
    </source>
</evidence>
<evidence type="ECO:0000256" key="6">
    <source>
        <dbReference type="ARBA" id="ARBA00023136"/>
    </source>
</evidence>
<feature type="transmembrane region" description="Helical" evidence="8">
    <location>
        <begin position="181"/>
        <end position="201"/>
    </location>
</feature>
<evidence type="ECO:0000256" key="4">
    <source>
        <dbReference type="ARBA" id="ARBA00022692"/>
    </source>
</evidence>
<dbReference type="GeneID" id="111250982"/>
<evidence type="ECO:0000256" key="2">
    <source>
        <dbReference type="ARBA" id="ARBA00007965"/>
    </source>
</evidence>
<protein>
    <recommendedName>
        <fullName evidence="11">Equilibrative nucleoside transporter 1</fullName>
    </recommendedName>
</protein>
<accession>A0A7M7K7G7</accession>
<feature type="transmembrane region" description="Helical" evidence="8">
    <location>
        <begin position="67"/>
        <end position="87"/>
    </location>
</feature>
<dbReference type="CTD" id="33921"/>
<dbReference type="RefSeq" id="XP_022662790.1">
    <property type="nucleotide sequence ID" value="XM_022807055.1"/>
</dbReference>
<feature type="transmembrane region" description="Helical" evidence="8">
    <location>
        <begin position="249"/>
        <end position="270"/>
    </location>
</feature>
<keyword evidence="5 8" id="KW-1133">Transmembrane helix</keyword>
<dbReference type="PANTHER" id="PTHR10332">
    <property type="entry name" value="EQUILIBRATIVE NUCLEOSIDE TRANSPORTER"/>
    <property type="match status" value="1"/>
</dbReference>
<evidence type="ECO:0008006" key="11">
    <source>
        <dbReference type="Google" id="ProtNLM"/>
    </source>
</evidence>
<dbReference type="OMA" id="WVYWGIA"/>
<dbReference type="GO" id="GO:0005337">
    <property type="term" value="F:nucleoside transmembrane transporter activity"/>
    <property type="evidence" value="ECO:0007669"/>
    <property type="project" value="InterPro"/>
</dbReference>
<dbReference type="InParanoid" id="A0A7M7K7G7"/>
<evidence type="ECO:0000256" key="3">
    <source>
        <dbReference type="ARBA" id="ARBA00022448"/>
    </source>
</evidence>
<feature type="transmembrane region" description="Helical" evidence="8">
    <location>
        <begin position="370"/>
        <end position="390"/>
    </location>
</feature>
<dbReference type="OrthoDB" id="1856718at2759"/>
<keyword evidence="3" id="KW-0813">Transport</keyword>
<evidence type="ECO:0000256" key="5">
    <source>
        <dbReference type="ARBA" id="ARBA00022989"/>
    </source>
</evidence>
<keyword evidence="4 8" id="KW-0812">Transmembrane</keyword>
<proteinExistence type="inferred from homology"/>
<comment type="subcellular location">
    <subcellularLocation>
        <location evidence="1">Membrane</location>
        <topology evidence="1">Multi-pass membrane protein</topology>
    </subcellularLocation>
</comment>
<dbReference type="FunCoup" id="A0A7M7K7G7">
    <property type="interactions" value="4"/>
</dbReference>
<evidence type="ECO:0000313" key="10">
    <source>
        <dbReference type="Proteomes" id="UP000594260"/>
    </source>
</evidence>
<keyword evidence="6 8" id="KW-0472">Membrane</keyword>
<feature type="transmembrane region" description="Helical" evidence="8">
    <location>
        <begin position="442"/>
        <end position="464"/>
    </location>
</feature>
<name>A0A7M7K7G7_VARDE</name>
<keyword evidence="10" id="KW-1185">Reference proteome</keyword>
<feature type="transmembrane region" description="Helical" evidence="8">
    <location>
        <begin position="402"/>
        <end position="422"/>
    </location>
</feature>
<reference evidence="9" key="1">
    <citation type="submission" date="2021-01" db="UniProtKB">
        <authorList>
            <consortium name="EnsemblMetazoa"/>
        </authorList>
    </citation>
    <scope>IDENTIFICATION</scope>
</reference>
<dbReference type="PANTHER" id="PTHR10332:SF80">
    <property type="entry name" value="EQUILIBRATIVE NUCLEOSIDE TRANSPORTER 2, ISOFORM A"/>
    <property type="match status" value="1"/>
</dbReference>
<organism evidence="9 10">
    <name type="scientific">Varroa destructor</name>
    <name type="common">Honeybee mite</name>
    <dbReference type="NCBI Taxonomy" id="109461"/>
    <lineage>
        <taxon>Eukaryota</taxon>
        <taxon>Metazoa</taxon>
        <taxon>Ecdysozoa</taxon>
        <taxon>Arthropoda</taxon>
        <taxon>Chelicerata</taxon>
        <taxon>Arachnida</taxon>
        <taxon>Acari</taxon>
        <taxon>Parasitiformes</taxon>
        <taxon>Mesostigmata</taxon>
        <taxon>Gamasina</taxon>
        <taxon>Dermanyssoidea</taxon>
        <taxon>Varroidae</taxon>
        <taxon>Varroa</taxon>
    </lineage>
</organism>
<dbReference type="AlphaFoldDB" id="A0A7M7K7G7"/>
<comment type="similarity">
    <text evidence="2">Belongs to the SLC29A/ENT transporter (TC 2.A.57) family.</text>
</comment>
<sequence length="474" mass="53160">MTKDDDTTGDNPETETFLNRSSVPESTPTPVKLAPGWESRYSNSDLVVTLNKDSLREGSPPADRLNLLFLIMLIHGVGTLMPWNMFITAKEYFTNYKLNVSLIEDTNSTEYRTLYEYREGFMGYVIIASQMPNLLCSLMNLFVQFGSQSLGPRIAGSILIETILFVVTVILAMVDSSGWPSTFFFITIASLVIMSACGGIYQNSIYGLAAKLPGKYTGAIVLGTNISGTMTSAMNILSTFVSPSEKTAAIYYFISALFVLLLCLDTYFALPLLKIFRYYQKKASKEEGTGGRPPYFAVFKQCWFNCLNVFLCFFATLACFPAITADIVAVDEHFPVREKYFVKVFCFLFFNMFAMIGNVFPMWFKFPQTSGPTVIPVLLRFVFIPFFLLCNFRPQTRIYDSYFGDYTYIAGMVAFAVTHGYYSSLTMMYATEGVHPQHTALAGMMAAFFLVFGIFLGGNCIFFVNKFLSGPPRV</sequence>
<evidence type="ECO:0000256" key="8">
    <source>
        <dbReference type="SAM" id="Phobius"/>
    </source>
</evidence>